<dbReference type="SUPFAM" id="SSF53335">
    <property type="entry name" value="S-adenosyl-L-methionine-dependent methyltransferases"/>
    <property type="match status" value="1"/>
</dbReference>
<reference evidence="2 3" key="1">
    <citation type="journal article" date="2016" name="Nat. Commun.">
        <title>Thousands of microbial genomes shed light on interconnected biogeochemical processes in an aquifer system.</title>
        <authorList>
            <person name="Anantharaman K."/>
            <person name="Brown C.T."/>
            <person name="Hug L.A."/>
            <person name="Sharon I."/>
            <person name="Castelle C.J."/>
            <person name="Probst A.J."/>
            <person name="Thomas B.C."/>
            <person name="Singh A."/>
            <person name="Wilkins M.J."/>
            <person name="Karaoz U."/>
            <person name="Brodie E.L."/>
            <person name="Williams K.H."/>
            <person name="Hubbard S.S."/>
            <person name="Banfield J.F."/>
        </authorList>
    </citation>
    <scope>NUCLEOTIDE SEQUENCE [LARGE SCALE GENOMIC DNA]</scope>
</reference>
<accession>A0A1F7IAT3</accession>
<sequence length="221" mass="24223">MTGRNENPFPKYIPDRHLLARFDSLASMARVILPEPAKKMARKLLGRSKLENRIGEIISVQFEGMNATFRLQTKSCIYRILADNAERPFGEDLMKTIRQSVSPIFADVGCAQGIFTIPAGVMGATVFAFDPDPVSQALIKNNLELNPAAKESITVFDLALGDESKPVKLNFDRKGIHTPSLKKTSTGLVDTALVQMETLDGLIEQGIVQPPTIIKIDVEGA</sequence>
<comment type="caution">
    <text evidence="2">The sequence shown here is derived from an EMBL/GenBank/DDBJ whole genome shotgun (WGS) entry which is preliminary data.</text>
</comment>
<dbReference type="NCBIfam" id="TIGR01444">
    <property type="entry name" value="fkbM_fam"/>
    <property type="match status" value="1"/>
</dbReference>
<dbReference type="AlphaFoldDB" id="A0A1F7IAT3"/>
<evidence type="ECO:0000259" key="1">
    <source>
        <dbReference type="Pfam" id="PF05050"/>
    </source>
</evidence>
<dbReference type="InterPro" id="IPR029063">
    <property type="entry name" value="SAM-dependent_MTases_sf"/>
</dbReference>
<dbReference type="EMBL" id="MGAG01000025">
    <property type="protein sequence ID" value="OGK40474.1"/>
    <property type="molecule type" value="Genomic_DNA"/>
</dbReference>
<dbReference type="Proteomes" id="UP000177698">
    <property type="component" value="Unassembled WGS sequence"/>
</dbReference>
<dbReference type="Pfam" id="PF05050">
    <property type="entry name" value="Methyltransf_21"/>
    <property type="match status" value="1"/>
</dbReference>
<name>A0A1F7IAT3_9BACT</name>
<dbReference type="PANTHER" id="PTHR34203:SF15">
    <property type="entry name" value="SLL1173 PROTEIN"/>
    <property type="match status" value="1"/>
</dbReference>
<dbReference type="STRING" id="1802056.A2954_06330"/>
<proteinExistence type="predicted"/>
<gene>
    <name evidence="2" type="ORF">A2954_06330</name>
</gene>
<dbReference type="InterPro" id="IPR052514">
    <property type="entry name" value="SAM-dependent_MTase"/>
</dbReference>
<dbReference type="Gene3D" id="3.40.50.150">
    <property type="entry name" value="Vaccinia Virus protein VP39"/>
    <property type="match status" value="1"/>
</dbReference>
<protein>
    <recommendedName>
        <fullName evidence="1">Methyltransferase FkbM domain-containing protein</fullName>
    </recommendedName>
</protein>
<dbReference type="InterPro" id="IPR006342">
    <property type="entry name" value="FkbM_mtfrase"/>
</dbReference>
<feature type="domain" description="Methyltransferase FkbM" evidence="1">
    <location>
        <begin position="122"/>
        <end position="221"/>
    </location>
</feature>
<dbReference type="PANTHER" id="PTHR34203">
    <property type="entry name" value="METHYLTRANSFERASE, FKBM FAMILY PROTEIN"/>
    <property type="match status" value="1"/>
</dbReference>
<evidence type="ECO:0000313" key="3">
    <source>
        <dbReference type="Proteomes" id="UP000177698"/>
    </source>
</evidence>
<organism evidence="2 3">
    <name type="scientific">Candidatus Roizmanbacteria bacterium RIFCSPLOWO2_01_FULL_37_12</name>
    <dbReference type="NCBI Taxonomy" id="1802056"/>
    <lineage>
        <taxon>Bacteria</taxon>
        <taxon>Candidatus Roizmaniibacteriota</taxon>
    </lineage>
</organism>
<evidence type="ECO:0000313" key="2">
    <source>
        <dbReference type="EMBL" id="OGK40474.1"/>
    </source>
</evidence>